<organism evidence="2 4">
    <name type="scientific">Arctia plantaginis</name>
    <name type="common">Wood tiger moth</name>
    <name type="synonym">Phalaena plantaginis</name>
    <dbReference type="NCBI Taxonomy" id="874455"/>
    <lineage>
        <taxon>Eukaryota</taxon>
        <taxon>Metazoa</taxon>
        <taxon>Ecdysozoa</taxon>
        <taxon>Arthropoda</taxon>
        <taxon>Hexapoda</taxon>
        <taxon>Insecta</taxon>
        <taxon>Pterygota</taxon>
        <taxon>Neoptera</taxon>
        <taxon>Endopterygota</taxon>
        <taxon>Lepidoptera</taxon>
        <taxon>Glossata</taxon>
        <taxon>Ditrysia</taxon>
        <taxon>Noctuoidea</taxon>
        <taxon>Erebidae</taxon>
        <taxon>Arctiinae</taxon>
        <taxon>Arctia</taxon>
    </lineage>
</organism>
<dbReference type="Proteomes" id="UP000494106">
    <property type="component" value="Unassembled WGS sequence"/>
</dbReference>
<accession>A0A8S0ZUB6</accession>
<evidence type="ECO:0000313" key="2">
    <source>
        <dbReference type="EMBL" id="CAB3236270.1"/>
    </source>
</evidence>
<dbReference type="Proteomes" id="UP000494256">
    <property type="component" value="Unassembled WGS sequence"/>
</dbReference>
<dbReference type="EMBL" id="CADEBC010000196">
    <property type="protein sequence ID" value="CAB3224950.1"/>
    <property type="molecule type" value="Genomic_DNA"/>
</dbReference>
<dbReference type="AlphaFoldDB" id="A0A8S0ZUB6"/>
<evidence type="ECO:0000313" key="1">
    <source>
        <dbReference type="EMBL" id="CAB3224950.1"/>
    </source>
</evidence>
<protein>
    <submittedName>
        <fullName evidence="2">Uncharacterized protein</fullName>
    </submittedName>
</protein>
<evidence type="ECO:0000313" key="3">
    <source>
        <dbReference type="Proteomes" id="UP000494106"/>
    </source>
</evidence>
<dbReference type="EMBL" id="CADEBD010000300">
    <property type="protein sequence ID" value="CAB3236270.1"/>
    <property type="molecule type" value="Genomic_DNA"/>
</dbReference>
<name>A0A8S0ZUB6_ARCPL</name>
<proteinExistence type="predicted"/>
<sequence>MSNITWKPLDDGYTEHIGIFNESQISFMDVLTVCNLNQLNSVPNFMGRLLDLALSNTSLELLPSSHPLVPEDSHHRSICITLSLPALNLLIDNKKKIYLYKEGR</sequence>
<reference evidence="3 4" key="1">
    <citation type="submission" date="2020-04" db="EMBL/GenBank/DDBJ databases">
        <authorList>
            <person name="Wallbank WR R."/>
            <person name="Pardo Diaz C."/>
            <person name="Kozak K."/>
            <person name="Martin S."/>
            <person name="Jiggins C."/>
            <person name="Moest M."/>
            <person name="Warren A I."/>
            <person name="Byers J.R.P. K."/>
            <person name="Montejo-Kovacevich G."/>
            <person name="Yen C E."/>
        </authorList>
    </citation>
    <scope>NUCLEOTIDE SEQUENCE [LARGE SCALE GENOMIC DNA]</scope>
</reference>
<evidence type="ECO:0000313" key="4">
    <source>
        <dbReference type="Proteomes" id="UP000494256"/>
    </source>
</evidence>
<gene>
    <name evidence="1" type="ORF">APLA_LOCUS2234</name>
    <name evidence="2" type="ORF">APLA_LOCUS7353</name>
</gene>
<dbReference type="OrthoDB" id="10056483at2759"/>
<comment type="caution">
    <text evidence="2">The sequence shown here is derived from an EMBL/GenBank/DDBJ whole genome shotgun (WGS) entry which is preliminary data.</text>
</comment>
<keyword evidence="3" id="KW-1185">Reference proteome</keyword>